<feature type="compositionally biased region" description="Low complexity" evidence="2">
    <location>
        <begin position="149"/>
        <end position="162"/>
    </location>
</feature>
<protein>
    <submittedName>
        <fullName evidence="4">Tetratricopeptide repeat protein</fullName>
    </submittedName>
</protein>
<evidence type="ECO:0000256" key="3">
    <source>
        <dbReference type="SAM" id="Phobius"/>
    </source>
</evidence>
<evidence type="ECO:0000256" key="2">
    <source>
        <dbReference type="SAM" id="MobiDB-lite"/>
    </source>
</evidence>
<keyword evidence="3" id="KW-0472">Membrane</keyword>
<evidence type="ECO:0000313" key="4">
    <source>
        <dbReference type="EMBL" id="MDQ9170216.1"/>
    </source>
</evidence>
<feature type="transmembrane region" description="Helical" evidence="3">
    <location>
        <begin position="43"/>
        <end position="63"/>
    </location>
</feature>
<dbReference type="SUPFAM" id="SSF48452">
    <property type="entry name" value="TPR-like"/>
    <property type="match status" value="1"/>
</dbReference>
<gene>
    <name evidence="4" type="ORF">Q8A64_07285</name>
</gene>
<keyword evidence="5" id="KW-1185">Reference proteome</keyword>
<organism evidence="4 5">
    <name type="scientific">Keguizhuia sedimenti</name>
    <dbReference type="NCBI Taxonomy" id="3064264"/>
    <lineage>
        <taxon>Bacteria</taxon>
        <taxon>Pseudomonadati</taxon>
        <taxon>Pseudomonadota</taxon>
        <taxon>Betaproteobacteria</taxon>
        <taxon>Burkholderiales</taxon>
        <taxon>Oxalobacteraceae</taxon>
        <taxon>Keguizhuia</taxon>
    </lineage>
</organism>
<dbReference type="Pfam" id="PF14559">
    <property type="entry name" value="TPR_19"/>
    <property type="match status" value="1"/>
</dbReference>
<comment type="caution">
    <text evidence="4">The sequence shown here is derived from an EMBL/GenBank/DDBJ whole genome shotgun (WGS) entry which is preliminary data.</text>
</comment>
<feature type="region of interest" description="Disordered" evidence="2">
    <location>
        <begin position="86"/>
        <end position="111"/>
    </location>
</feature>
<keyword evidence="1" id="KW-0802">TPR repeat</keyword>
<sequence>MSLINKMLQDLEERKSGSEVLGTFQGQVRAAPDSRSRGAPWRIILGAVCVVAAGISVGAWWMYGQQHEKSIMPAPQPVAPDLSLSLKLDHEPPTLPSSSSEAMSDPALPDDQLVQGIPAELQDTHKAPASQIIASAQLSTSVQSTQTEPQAAKQAGQKAPDAMAPASETWSRMNAAPESRRIQAAPATSGVSTKPLPESKEKAQPAESFNAIATDDLMPLKVSKQLQELTPQQRAENDYRRALGLIEQGRNKEAMNVLEQALQIDSRHAAARQTLAALLVDAKRPDDAVRRLNEGLQADRTQTGLAMMLARLQVDRQELRAAIETLQHTLPYAAGRADYHAFLAALLQREARHKEAIEHYLAALKKAPNNGIWWMGAAISLQAENRTPEARDAYTRAKMSGNLSPELLAFVEQKLAQMR</sequence>
<dbReference type="InterPro" id="IPR011990">
    <property type="entry name" value="TPR-like_helical_dom_sf"/>
</dbReference>
<keyword evidence="3" id="KW-1133">Transmembrane helix</keyword>
<dbReference type="RefSeq" id="WP_338436145.1">
    <property type="nucleotide sequence ID" value="NZ_JAUYVH010000003.1"/>
</dbReference>
<feature type="repeat" description="TPR" evidence="1">
    <location>
        <begin position="337"/>
        <end position="370"/>
    </location>
</feature>
<keyword evidence="3" id="KW-0812">Transmembrane</keyword>
<name>A0ABU1BMK2_9BURK</name>
<dbReference type="PROSITE" id="PS50005">
    <property type="entry name" value="TPR"/>
    <property type="match status" value="1"/>
</dbReference>
<accession>A0ABU1BMK2</accession>
<evidence type="ECO:0000313" key="5">
    <source>
        <dbReference type="Proteomes" id="UP001225596"/>
    </source>
</evidence>
<proteinExistence type="predicted"/>
<reference evidence="4 5" key="1">
    <citation type="submission" date="2023-08" db="EMBL/GenBank/DDBJ databases">
        <title>Oxalobacteraceae gen .nov., isolated from river sludge outside the plant.</title>
        <authorList>
            <person name="Zhao S.Y."/>
        </authorList>
    </citation>
    <scope>NUCLEOTIDE SEQUENCE [LARGE SCALE GENOMIC DNA]</scope>
    <source>
        <strain evidence="4 5">R-40</strain>
    </source>
</reference>
<dbReference type="InterPro" id="IPR019734">
    <property type="entry name" value="TPR_rpt"/>
</dbReference>
<dbReference type="SMART" id="SM00028">
    <property type="entry name" value="TPR"/>
    <property type="match status" value="3"/>
</dbReference>
<feature type="region of interest" description="Disordered" evidence="2">
    <location>
        <begin position="140"/>
        <end position="205"/>
    </location>
</feature>
<evidence type="ECO:0000256" key="1">
    <source>
        <dbReference type="PROSITE-ProRule" id="PRU00339"/>
    </source>
</evidence>
<dbReference type="EMBL" id="JAUYVH010000003">
    <property type="protein sequence ID" value="MDQ9170216.1"/>
    <property type="molecule type" value="Genomic_DNA"/>
</dbReference>
<dbReference type="Proteomes" id="UP001225596">
    <property type="component" value="Unassembled WGS sequence"/>
</dbReference>
<dbReference type="Gene3D" id="1.25.40.10">
    <property type="entry name" value="Tetratricopeptide repeat domain"/>
    <property type="match status" value="1"/>
</dbReference>